<dbReference type="RefSeq" id="WP_390302281.1">
    <property type="nucleotide sequence ID" value="NZ_JBHULI010000024.1"/>
</dbReference>
<organism evidence="2 3">
    <name type="scientific">Gracilimonas halophila</name>
    <dbReference type="NCBI Taxonomy" id="1834464"/>
    <lineage>
        <taxon>Bacteria</taxon>
        <taxon>Pseudomonadati</taxon>
        <taxon>Balneolota</taxon>
        <taxon>Balneolia</taxon>
        <taxon>Balneolales</taxon>
        <taxon>Balneolaceae</taxon>
        <taxon>Gracilimonas</taxon>
    </lineage>
</organism>
<sequence>MKKLTILLFAVTLLVGFSSVTMAQSTDNATISANANVVQDMVVGNEFEDLEFNNILVNSAKFIDATDGTVTANGVTGGETRGYFSIEIISGTNVDLTLDVPLNLEDGSSNTLSIDFSDNGDAGTDLNGLVTETKPVGNASVTAITGATGSDFTLTTGVWVLDSEFAMPSGGLVYLALGGQVTATSDQEVGSYTGDITLTATVAD</sequence>
<keyword evidence="3" id="KW-1185">Reference proteome</keyword>
<reference evidence="3" key="1">
    <citation type="journal article" date="2019" name="Int. J. Syst. Evol. Microbiol.">
        <title>The Global Catalogue of Microorganisms (GCM) 10K type strain sequencing project: providing services to taxonomists for standard genome sequencing and annotation.</title>
        <authorList>
            <consortium name="The Broad Institute Genomics Platform"/>
            <consortium name="The Broad Institute Genome Sequencing Center for Infectious Disease"/>
            <person name="Wu L."/>
            <person name="Ma J."/>
        </authorList>
    </citation>
    <scope>NUCLEOTIDE SEQUENCE [LARGE SCALE GENOMIC DNA]</scope>
    <source>
        <strain evidence="3">KCTC 52042</strain>
    </source>
</reference>
<evidence type="ECO:0000313" key="3">
    <source>
        <dbReference type="Proteomes" id="UP001597460"/>
    </source>
</evidence>
<dbReference type="EMBL" id="JBHULI010000024">
    <property type="protein sequence ID" value="MFD2532937.1"/>
    <property type="molecule type" value="Genomic_DNA"/>
</dbReference>
<feature type="chain" id="PRO_5045576474" description="DUF4402 domain-containing protein" evidence="1">
    <location>
        <begin position="24"/>
        <end position="204"/>
    </location>
</feature>
<dbReference type="Proteomes" id="UP001597460">
    <property type="component" value="Unassembled WGS sequence"/>
</dbReference>
<keyword evidence="1" id="KW-0732">Signal</keyword>
<feature type="signal peptide" evidence="1">
    <location>
        <begin position="1"/>
        <end position="23"/>
    </location>
</feature>
<evidence type="ECO:0008006" key="4">
    <source>
        <dbReference type="Google" id="ProtNLM"/>
    </source>
</evidence>
<comment type="caution">
    <text evidence="2">The sequence shown here is derived from an EMBL/GenBank/DDBJ whole genome shotgun (WGS) entry which is preliminary data.</text>
</comment>
<evidence type="ECO:0000313" key="2">
    <source>
        <dbReference type="EMBL" id="MFD2532937.1"/>
    </source>
</evidence>
<accession>A0ABW5JNF2</accession>
<protein>
    <recommendedName>
        <fullName evidence="4">DUF4402 domain-containing protein</fullName>
    </recommendedName>
</protein>
<name>A0ABW5JNF2_9BACT</name>
<proteinExistence type="predicted"/>
<gene>
    <name evidence="2" type="ORF">ACFSVN_10805</name>
</gene>
<evidence type="ECO:0000256" key="1">
    <source>
        <dbReference type="SAM" id="SignalP"/>
    </source>
</evidence>